<dbReference type="GO" id="GO:0004415">
    <property type="term" value="F:hyalurononglucosaminidase activity"/>
    <property type="evidence" value="ECO:0007669"/>
    <property type="project" value="UniProtKB-UniRule"/>
</dbReference>
<dbReference type="PRINTS" id="PR00846">
    <property type="entry name" value="GLHYDRLASE56"/>
</dbReference>
<feature type="non-terminal residue" evidence="4">
    <location>
        <position position="137"/>
    </location>
</feature>
<dbReference type="InterPro" id="IPR018155">
    <property type="entry name" value="Hyaluronidase"/>
</dbReference>
<sequence>VSILYNPGLFPNVLNYTDETTSLDDIIIINGGIPQDGNIVEHLEAFEEQVNKEIPDRNNDGLIIIDMEQWGITWEQNFNKMLVNHRLSMRRVENKHPDWTIQDITNLAIKEYNEAAKDFMLKTISYGKILRPKGKWG</sequence>
<dbReference type="InterPro" id="IPR017853">
    <property type="entry name" value="GH"/>
</dbReference>
<name>A0A1B6DZA9_9HEMI</name>
<keyword evidence="3" id="KW-0326">Glycosidase</keyword>
<reference evidence="4" key="1">
    <citation type="submission" date="2015-12" db="EMBL/GenBank/DDBJ databases">
        <title>De novo transcriptome assembly of four potential Pierce s Disease insect vectors from Arizona vineyards.</title>
        <authorList>
            <person name="Tassone E.E."/>
        </authorList>
    </citation>
    <scope>NUCLEOTIDE SEQUENCE</scope>
</reference>
<proteinExistence type="inferred from homology"/>
<dbReference type="GO" id="GO:0030214">
    <property type="term" value="P:hyaluronan catabolic process"/>
    <property type="evidence" value="ECO:0007669"/>
    <property type="project" value="TreeGrafter"/>
</dbReference>
<evidence type="ECO:0000313" key="4">
    <source>
        <dbReference type="EMBL" id="JAS31016.1"/>
    </source>
</evidence>
<comment type="catalytic activity">
    <reaction evidence="3">
        <text>Random hydrolysis of (1-&gt;4)-linkages between N-acetyl-beta-D-glucosamine and D-glucuronate residues in hyaluronate.</text>
        <dbReference type="EC" id="3.2.1.35"/>
    </reaction>
</comment>
<evidence type="ECO:0000256" key="3">
    <source>
        <dbReference type="RuleBase" id="RU610713"/>
    </source>
</evidence>
<protein>
    <recommendedName>
        <fullName evidence="3">Hyaluronidase</fullName>
        <ecNumber evidence="3">3.2.1.35</ecNumber>
    </recommendedName>
</protein>
<dbReference type="SUPFAM" id="SSF51445">
    <property type="entry name" value="(Trans)glycosidases"/>
    <property type="match status" value="1"/>
</dbReference>
<gene>
    <name evidence="4" type="ORF">g.45588</name>
</gene>
<accession>A0A1B6DZA9</accession>
<feature type="non-terminal residue" evidence="4">
    <location>
        <position position="1"/>
    </location>
</feature>
<dbReference type="EMBL" id="GEDC01006282">
    <property type="protein sequence ID" value="JAS31016.1"/>
    <property type="molecule type" value="Transcribed_RNA"/>
</dbReference>
<dbReference type="InterPro" id="IPR013785">
    <property type="entry name" value="Aldolase_TIM"/>
</dbReference>
<keyword evidence="3" id="KW-0378">Hydrolase</keyword>
<organism evidence="4">
    <name type="scientific">Clastoptera arizonana</name>
    <name type="common">Arizona spittle bug</name>
    <dbReference type="NCBI Taxonomy" id="38151"/>
    <lineage>
        <taxon>Eukaryota</taxon>
        <taxon>Metazoa</taxon>
        <taxon>Ecdysozoa</taxon>
        <taxon>Arthropoda</taxon>
        <taxon>Hexapoda</taxon>
        <taxon>Insecta</taxon>
        <taxon>Pterygota</taxon>
        <taxon>Neoptera</taxon>
        <taxon>Paraneoptera</taxon>
        <taxon>Hemiptera</taxon>
        <taxon>Auchenorrhyncha</taxon>
        <taxon>Cercopoidea</taxon>
        <taxon>Clastopteridae</taxon>
        <taxon>Clastoptera</taxon>
    </lineage>
</organism>
<dbReference type="PANTHER" id="PTHR11769">
    <property type="entry name" value="HYALURONIDASE"/>
    <property type="match status" value="1"/>
</dbReference>
<dbReference type="AlphaFoldDB" id="A0A1B6DZA9"/>
<comment type="similarity">
    <text evidence="1 3">Belongs to the glycosyl hydrolase 56 family.</text>
</comment>
<dbReference type="Pfam" id="PF01630">
    <property type="entry name" value="Glyco_hydro_56"/>
    <property type="match status" value="1"/>
</dbReference>
<dbReference type="Gene3D" id="3.20.20.70">
    <property type="entry name" value="Aldolase class I"/>
    <property type="match status" value="1"/>
</dbReference>
<dbReference type="PANTHER" id="PTHR11769:SF35">
    <property type="entry name" value="HYALURONIDASE"/>
    <property type="match status" value="1"/>
</dbReference>
<dbReference type="GO" id="GO:0005975">
    <property type="term" value="P:carbohydrate metabolic process"/>
    <property type="evidence" value="ECO:0007669"/>
    <property type="project" value="InterPro"/>
</dbReference>
<evidence type="ECO:0000256" key="1">
    <source>
        <dbReference type="ARBA" id="ARBA00008871"/>
    </source>
</evidence>
<dbReference type="EC" id="3.2.1.35" evidence="3"/>
<evidence type="ECO:0000256" key="2">
    <source>
        <dbReference type="ARBA" id="ARBA00023157"/>
    </source>
</evidence>
<keyword evidence="2" id="KW-1015">Disulfide bond</keyword>